<dbReference type="PANTHER" id="PTHR40048:SF1">
    <property type="entry name" value="RHAMNOSYL O-METHYLTRANSFERASE"/>
    <property type="match status" value="1"/>
</dbReference>
<dbReference type="Proteomes" id="UP000231701">
    <property type="component" value="Chromosome"/>
</dbReference>
<keyword evidence="4" id="KW-1185">Reference proteome</keyword>
<sequence>MSLTPLEQYKQEMRERVANYPERDGLQHASRNFFDEIGIGKADYVYNFFWMGVPLIQIPQDVQAMQEIIWEAKPDLIIETGIAWGGSLMFSASMLAVLESCDLVEKPQVLGIDIDIREHNKANILAHPLSKYITMFEGSSIAEEMVERVHAFAKGYKRVMLFLDSNHTHDHVLAELRAYAPLVSEGSYCMVGDTVIEDAPESMVSARPWGKGNSPKSAIRAYLSELAEGDVKGADSKPLRLEIDSQIEHKIAVTGSPDGYLKRVVVGSSSEFER</sequence>
<evidence type="ECO:0000256" key="2">
    <source>
        <dbReference type="ARBA" id="ARBA00022679"/>
    </source>
</evidence>
<accession>A0A2K8KV20</accession>
<dbReference type="RefSeq" id="WP_100276626.1">
    <property type="nucleotide sequence ID" value="NZ_CP018799.1"/>
</dbReference>
<dbReference type="GO" id="GO:0008168">
    <property type="term" value="F:methyltransferase activity"/>
    <property type="evidence" value="ECO:0007669"/>
    <property type="project" value="UniProtKB-KW"/>
</dbReference>
<keyword evidence="2" id="KW-0808">Transferase</keyword>
<evidence type="ECO:0000256" key="1">
    <source>
        <dbReference type="ARBA" id="ARBA00022603"/>
    </source>
</evidence>
<proteinExistence type="predicted"/>
<dbReference type="InterPro" id="IPR029063">
    <property type="entry name" value="SAM-dependent_MTases_sf"/>
</dbReference>
<reference evidence="3 4" key="1">
    <citation type="submission" date="2016-12" db="EMBL/GenBank/DDBJ databases">
        <title>Isolation and genomic insights into novel planktonic Zetaproteobacteria from stratified waters of the Chesapeake Bay.</title>
        <authorList>
            <person name="McAllister S.M."/>
            <person name="Kato S."/>
            <person name="Chan C.S."/>
            <person name="Chiu B.K."/>
            <person name="Field E.K."/>
        </authorList>
    </citation>
    <scope>NUCLEOTIDE SEQUENCE [LARGE SCALE GENOMIC DNA]</scope>
    <source>
        <strain evidence="3 4">CP-5</strain>
    </source>
</reference>
<evidence type="ECO:0000313" key="4">
    <source>
        <dbReference type="Proteomes" id="UP000231701"/>
    </source>
</evidence>
<dbReference type="GO" id="GO:0008610">
    <property type="term" value="P:lipid biosynthetic process"/>
    <property type="evidence" value="ECO:0007669"/>
    <property type="project" value="InterPro"/>
</dbReference>
<evidence type="ECO:0000313" key="3">
    <source>
        <dbReference type="EMBL" id="ATX78635.1"/>
    </source>
</evidence>
<organism evidence="3 4">
    <name type="scientific">Mariprofundus aestuarium</name>
    <dbReference type="NCBI Taxonomy" id="1921086"/>
    <lineage>
        <taxon>Bacteria</taxon>
        <taxon>Pseudomonadati</taxon>
        <taxon>Pseudomonadota</taxon>
        <taxon>Candidatius Mariprofundia</taxon>
        <taxon>Mariprofundales</taxon>
        <taxon>Mariprofundaceae</taxon>
        <taxon>Mariprofundus</taxon>
    </lineage>
</organism>
<gene>
    <name evidence="3" type="ORF">Ga0123461_0182</name>
</gene>
<dbReference type="GO" id="GO:0032259">
    <property type="term" value="P:methylation"/>
    <property type="evidence" value="ECO:0007669"/>
    <property type="project" value="UniProtKB-KW"/>
</dbReference>
<dbReference type="SUPFAM" id="SSF53335">
    <property type="entry name" value="S-adenosyl-L-methionine-dependent methyltransferases"/>
    <property type="match status" value="1"/>
</dbReference>
<dbReference type="Gene3D" id="3.40.50.150">
    <property type="entry name" value="Vaccinia Virus protein VP39"/>
    <property type="match status" value="1"/>
</dbReference>
<dbReference type="InterPro" id="IPR007072">
    <property type="entry name" value="RNMT_CmcI"/>
</dbReference>
<dbReference type="OrthoDB" id="189417at2"/>
<dbReference type="AlphaFoldDB" id="A0A2K8KV20"/>
<keyword evidence="1" id="KW-0489">Methyltransferase</keyword>
<dbReference type="Pfam" id="PF04989">
    <property type="entry name" value="RMNT_CmcI"/>
    <property type="match status" value="1"/>
</dbReference>
<dbReference type="KEGG" id="maes:Ga0123461_0182"/>
<dbReference type="PANTHER" id="PTHR40048">
    <property type="entry name" value="RHAMNOSYL O-METHYLTRANSFERASE"/>
    <property type="match status" value="1"/>
</dbReference>
<dbReference type="EMBL" id="CP018799">
    <property type="protein sequence ID" value="ATX78635.1"/>
    <property type="molecule type" value="Genomic_DNA"/>
</dbReference>
<name>A0A2K8KV20_MARES</name>
<dbReference type="GO" id="GO:0071770">
    <property type="term" value="P:DIM/DIP cell wall layer assembly"/>
    <property type="evidence" value="ECO:0007669"/>
    <property type="project" value="TreeGrafter"/>
</dbReference>
<protein>
    <submittedName>
        <fullName evidence="3">Cephalosporin hydroxylase</fullName>
    </submittedName>
</protein>
<dbReference type="GO" id="GO:0005886">
    <property type="term" value="C:plasma membrane"/>
    <property type="evidence" value="ECO:0007669"/>
    <property type="project" value="TreeGrafter"/>
</dbReference>